<dbReference type="InterPro" id="IPR050281">
    <property type="entry name" value="Flavin_monoamine_oxidase"/>
</dbReference>
<organism evidence="2">
    <name type="scientific">Psorophora albipes</name>
    <dbReference type="NCBI Taxonomy" id="869069"/>
    <lineage>
        <taxon>Eukaryota</taxon>
        <taxon>Metazoa</taxon>
        <taxon>Ecdysozoa</taxon>
        <taxon>Arthropoda</taxon>
        <taxon>Hexapoda</taxon>
        <taxon>Insecta</taxon>
        <taxon>Pterygota</taxon>
        <taxon>Neoptera</taxon>
        <taxon>Endopterygota</taxon>
        <taxon>Diptera</taxon>
        <taxon>Nematocera</taxon>
        <taxon>Culicoidea</taxon>
        <taxon>Culicidae</taxon>
        <taxon>Culicinae</taxon>
        <taxon>Aedini</taxon>
        <taxon>Psorophora</taxon>
    </lineage>
</organism>
<dbReference type="AlphaFoldDB" id="T1E211"/>
<dbReference type="InterPro" id="IPR002937">
    <property type="entry name" value="Amino_oxidase"/>
</dbReference>
<dbReference type="SUPFAM" id="SSF51905">
    <property type="entry name" value="FAD/NAD(P)-binding domain"/>
    <property type="match status" value="1"/>
</dbReference>
<sequence length="474" mass="52757">MGASLLIIGAGVAGLAATIRLFEFGYTDIKILEATNRIGGRVKTVPFGANVVEIGAQWCHGTKNNSVYDLAGPMGLLETSIVARGSRLLKSNGEMVPNEITDRLMTVADRILNEDAMSYYTGTLGEYFTKRFMEVASTQLTDIDSELVQTFLNFYQNFERGSIAQDSLYNTKASRWANSEKEISLSWKPTGYKSILDLMLKRYPGQAGQSIPIENNILFNKVVTNINWDQGSNCAVTVKCEDGTTYTADQVILTTSLGVLKENIDTMFTPQLPTIKQNAIRGLNFGTVNKIFMEFAEPFWTDMGNLFGLLWDSQELEALRSSAYAWAEGVINFFKVDNQPNVLAAWIDGRQGRDAELLDDTEIVKGLMFVLKKFFKSKQIPEPVKMTRSKWLSEKHFRGSYSSYSLTTDQLNTGCEDLAIPLTNCQGDPVLLFAGEATNRKQQSTVHGAIASGRREADRLIELYRSKAKSSMLI</sequence>
<dbReference type="InterPro" id="IPR036188">
    <property type="entry name" value="FAD/NAD-bd_sf"/>
</dbReference>
<dbReference type="Pfam" id="PF01593">
    <property type="entry name" value="Amino_oxidase"/>
    <property type="match status" value="1"/>
</dbReference>
<evidence type="ECO:0000313" key="2">
    <source>
        <dbReference type="EMBL" id="JAA93688.1"/>
    </source>
</evidence>
<dbReference type="GO" id="GO:0046592">
    <property type="term" value="F:polyamine oxidase activity"/>
    <property type="evidence" value="ECO:0007669"/>
    <property type="project" value="TreeGrafter"/>
</dbReference>
<proteinExistence type="evidence at transcript level"/>
<dbReference type="Gene3D" id="3.90.660.10">
    <property type="match status" value="1"/>
</dbReference>
<evidence type="ECO:0000259" key="1">
    <source>
        <dbReference type="Pfam" id="PF01593"/>
    </source>
</evidence>
<dbReference type="PANTHER" id="PTHR10742">
    <property type="entry name" value="FLAVIN MONOAMINE OXIDASE"/>
    <property type="match status" value="1"/>
</dbReference>
<dbReference type="SUPFAM" id="SSF54373">
    <property type="entry name" value="FAD-linked reductases, C-terminal domain"/>
    <property type="match status" value="1"/>
</dbReference>
<reference evidence="2" key="1">
    <citation type="journal article" date="2013" name="BMC Genomics">
        <title>A deep insight into the sialotranscriptome of the mosquito, Psorophora albipes.</title>
        <authorList>
            <person name="Chagas A.C."/>
            <person name="Calvo E."/>
            <person name="Rios-Velasquez C.M."/>
            <person name="Pessoa F.A."/>
            <person name="Medeiros J.F."/>
            <person name="Ribeiro J.M."/>
        </authorList>
    </citation>
    <scope>NUCLEOTIDE SEQUENCE</scope>
</reference>
<dbReference type="EMBL" id="GALA01001164">
    <property type="protein sequence ID" value="JAA93688.1"/>
    <property type="molecule type" value="mRNA"/>
</dbReference>
<name>T1E211_9DIPT</name>
<accession>T1E211</accession>
<feature type="domain" description="Amine oxidase" evidence="1">
    <location>
        <begin position="12"/>
        <end position="461"/>
    </location>
</feature>
<dbReference type="Gene3D" id="3.50.50.60">
    <property type="entry name" value="FAD/NAD(P)-binding domain"/>
    <property type="match status" value="1"/>
</dbReference>
<dbReference type="PANTHER" id="PTHR10742:SF398">
    <property type="entry name" value="AMINE OXIDASE DOMAIN-CONTAINING PROTEIN-RELATED"/>
    <property type="match status" value="1"/>
</dbReference>
<protein>
    <submittedName>
        <fullName evidence="2">Putative flavin-containing amine oxidase</fullName>
    </submittedName>
</protein>